<dbReference type="AlphaFoldDB" id="A0AAV4RG00"/>
<feature type="transmembrane region" description="Helical" evidence="6">
    <location>
        <begin position="183"/>
        <end position="202"/>
    </location>
</feature>
<evidence type="ECO:0000256" key="5">
    <source>
        <dbReference type="ARBA" id="ARBA00023136"/>
    </source>
</evidence>
<keyword evidence="4 6" id="KW-1133">Transmembrane helix</keyword>
<protein>
    <submittedName>
        <fullName evidence="8">Major facilitator superfamily domain-containing protein 6</fullName>
    </submittedName>
</protein>
<name>A0AAV4RG00_CAEEX</name>
<dbReference type="GO" id="GO:0016020">
    <property type="term" value="C:membrane"/>
    <property type="evidence" value="ECO:0007669"/>
    <property type="project" value="UniProtKB-SubCell"/>
</dbReference>
<dbReference type="Proteomes" id="UP001054945">
    <property type="component" value="Unassembled WGS sequence"/>
</dbReference>
<evidence type="ECO:0000256" key="6">
    <source>
        <dbReference type="SAM" id="Phobius"/>
    </source>
</evidence>
<feature type="transmembrane region" description="Helical" evidence="6">
    <location>
        <begin position="276"/>
        <end position="297"/>
    </location>
</feature>
<dbReference type="InterPro" id="IPR024989">
    <property type="entry name" value="MFS_assoc_dom"/>
</dbReference>
<dbReference type="InterPro" id="IPR036259">
    <property type="entry name" value="MFS_trans_sf"/>
</dbReference>
<dbReference type="EMBL" id="BPLR01007722">
    <property type="protein sequence ID" value="GIY19145.1"/>
    <property type="molecule type" value="Genomic_DNA"/>
</dbReference>
<organism evidence="8 9">
    <name type="scientific">Caerostris extrusa</name>
    <name type="common">Bark spider</name>
    <name type="synonym">Caerostris bankana</name>
    <dbReference type="NCBI Taxonomy" id="172846"/>
    <lineage>
        <taxon>Eukaryota</taxon>
        <taxon>Metazoa</taxon>
        <taxon>Ecdysozoa</taxon>
        <taxon>Arthropoda</taxon>
        <taxon>Chelicerata</taxon>
        <taxon>Arachnida</taxon>
        <taxon>Araneae</taxon>
        <taxon>Araneomorphae</taxon>
        <taxon>Entelegynae</taxon>
        <taxon>Araneoidea</taxon>
        <taxon>Araneidae</taxon>
        <taxon>Caerostris</taxon>
    </lineage>
</organism>
<comment type="similarity">
    <text evidence="2">Belongs to the major facilitator superfamily. MFSD6 family.</text>
</comment>
<dbReference type="Pfam" id="PF12832">
    <property type="entry name" value="MFS_1_like"/>
    <property type="match status" value="1"/>
</dbReference>
<dbReference type="SUPFAM" id="SSF103473">
    <property type="entry name" value="MFS general substrate transporter"/>
    <property type="match status" value="1"/>
</dbReference>
<proteinExistence type="inferred from homology"/>
<evidence type="ECO:0000259" key="7">
    <source>
        <dbReference type="Pfam" id="PF12832"/>
    </source>
</evidence>
<dbReference type="PANTHER" id="PTHR16172:SF30">
    <property type="entry name" value="SUGAR BABY, ISOFORM C"/>
    <property type="match status" value="1"/>
</dbReference>
<feature type="transmembrane region" description="Helical" evidence="6">
    <location>
        <begin position="124"/>
        <end position="144"/>
    </location>
</feature>
<dbReference type="InterPro" id="IPR051717">
    <property type="entry name" value="MFS_MFSD6"/>
</dbReference>
<keyword evidence="3 6" id="KW-0812">Transmembrane</keyword>
<dbReference type="PANTHER" id="PTHR16172">
    <property type="entry name" value="MAJOR FACILITATOR SUPERFAMILY DOMAIN-CONTAINING PROTEIN 6-LIKE"/>
    <property type="match status" value="1"/>
</dbReference>
<sequence length="312" mass="34151">MISPTISRQFSSGRLLSCFQSQAFAVTPFLPSPIRPAASVQKTGADFGRQRLWGSIGWGVTAPCWLAQRLHSELHHLVDPDGNHDASIPVQHLQNGPGQTPLFQNILKDVGTVLKSKEFLMYEAVIFLNGLGAGMIWFYLIWFLSSIGGSDFLCGFCLTVQCFGGALPLMLFSGWIIRKVGHFHILCLSLLAYTIRFLWYSYLYNPWWVLPVEVLHGVTYGLLCTVLASYGKLSSKPGTEATTQSILFSTHEGLGEGIGCIFAGIGFDYLGGHQTFFISGIFAACGFGISLALSFFIRKQKGAAPITSTMQS</sequence>
<reference evidence="8 9" key="1">
    <citation type="submission" date="2021-06" db="EMBL/GenBank/DDBJ databases">
        <title>Caerostris extrusa draft genome.</title>
        <authorList>
            <person name="Kono N."/>
            <person name="Arakawa K."/>
        </authorList>
    </citation>
    <scope>NUCLEOTIDE SEQUENCE [LARGE SCALE GENOMIC DNA]</scope>
</reference>
<feature type="domain" description="Major facilitator superfamily associated" evidence="7">
    <location>
        <begin position="40"/>
        <end position="276"/>
    </location>
</feature>
<evidence type="ECO:0000256" key="3">
    <source>
        <dbReference type="ARBA" id="ARBA00022692"/>
    </source>
</evidence>
<gene>
    <name evidence="8" type="primary">MFSD6_8</name>
    <name evidence="8" type="ORF">CEXT_356961</name>
</gene>
<comment type="subcellular location">
    <subcellularLocation>
        <location evidence="1">Membrane</location>
        <topology evidence="1">Multi-pass membrane protein</topology>
    </subcellularLocation>
</comment>
<keyword evidence="5 6" id="KW-0472">Membrane</keyword>
<evidence type="ECO:0000256" key="4">
    <source>
        <dbReference type="ARBA" id="ARBA00022989"/>
    </source>
</evidence>
<keyword evidence="9" id="KW-1185">Reference proteome</keyword>
<comment type="caution">
    <text evidence="8">The sequence shown here is derived from an EMBL/GenBank/DDBJ whole genome shotgun (WGS) entry which is preliminary data.</text>
</comment>
<accession>A0AAV4RG00</accession>
<evidence type="ECO:0000313" key="8">
    <source>
        <dbReference type="EMBL" id="GIY19145.1"/>
    </source>
</evidence>
<dbReference type="Gene3D" id="1.20.1250.20">
    <property type="entry name" value="MFS general substrate transporter like domains"/>
    <property type="match status" value="1"/>
</dbReference>
<feature type="transmembrane region" description="Helical" evidence="6">
    <location>
        <begin position="150"/>
        <end position="171"/>
    </location>
</feature>
<evidence type="ECO:0000256" key="2">
    <source>
        <dbReference type="ARBA" id="ARBA00005241"/>
    </source>
</evidence>
<evidence type="ECO:0000256" key="1">
    <source>
        <dbReference type="ARBA" id="ARBA00004141"/>
    </source>
</evidence>
<evidence type="ECO:0000313" key="9">
    <source>
        <dbReference type="Proteomes" id="UP001054945"/>
    </source>
</evidence>